<evidence type="ECO:0000313" key="4">
    <source>
        <dbReference type="Proteomes" id="UP001172457"/>
    </source>
</evidence>
<protein>
    <recommendedName>
        <fullName evidence="2">DUF8039 domain-containing protein</fullName>
    </recommendedName>
</protein>
<feature type="compositionally biased region" description="Polar residues" evidence="1">
    <location>
        <begin position="62"/>
        <end position="78"/>
    </location>
</feature>
<comment type="caution">
    <text evidence="3">The sequence shown here is derived from an EMBL/GenBank/DDBJ whole genome shotgun (WGS) entry which is preliminary data.</text>
</comment>
<evidence type="ECO:0000256" key="1">
    <source>
        <dbReference type="SAM" id="MobiDB-lite"/>
    </source>
</evidence>
<dbReference type="Pfam" id="PF26133">
    <property type="entry name" value="DUF8039"/>
    <property type="match status" value="1"/>
</dbReference>
<feature type="domain" description="DUF8039" evidence="2">
    <location>
        <begin position="307"/>
        <end position="396"/>
    </location>
</feature>
<evidence type="ECO:0000313" key="3">
    <source>
        <dbReference type="EMBL" id="KAJ9539146.1"/>
    </source>
</evidence>
<dbReference type="AlphaFoldDB" id="A0AA38SNI9"/>
<keyword evidence="4" id="KW-1185">Reference proteome</keyword>
<dbReference type="PANTHER" id="PTHR33018">
    <property type="entry name" value="OS10G0338966 PROTEIN-RELATED"/>
    <property type="match status" value="1"/>
</dbReference>
<dbReference type="Proteomes" id="UP001172457">
    <property type="component" value="Chromosome 8"/>
</dbReference>
<name>A0AA38SNI9_9ASTR</name>
<gene>
    <name evidence="3" type="ORF">OSB04_031879</name>
</gene>
<accession>A0AA38SNI9</accession>
<reference evidence="3" key="1">
    <citation type="submission" date="2023-03" db="EMBL/GenBank/DDBJ databases">
        <title>Chromosome-scale reference genome and RAD-based genetic map of yellow starthistle (Centaurea solstitialis) reveal putative structural variation and QTLs associated with invader traits.</title>
        <authorList>
            <person name="Reatini B."/>
            <person name="Cang F.A."/>
            <person name="Jiang Q."/>
            <person name="Mckibben M.T.W."/>
            <person name="Barker M.S."/>
            <person name="Rieseberg L.H."/>
            <person name="Dlugosch K.M."/>
        </authorList>
    </citation>
    <scope>NUCLEOTIDE SEQUENCE</scope>
    <source>
        <strain evidence="3">CAN-66</strain>
        <tissue evidence="3">Leaf</tissue>
    </source>
</reference>
<dbReference type="PANTHER" id="PTHR33018:SF37">
    <property type="entry name" value="TRANSPOSASE TNP1_EN_SPM-LIKE DOMAIN-CONTAINING PROTEIN"/>
    <property type="match status" value="1"/>
</dbReference>
<proteinExistence type="predicted"/>
<evidence type="ECO:0000259" key="2">
    <source>
        <dbReference type="Pfam" id="PF26133"/>
    </source>
</evidence>
<sequence length="439" mass="50137">MIESLCDALKLECPTKNTSRVVHTTRPRIPPDASPPSYYHLDFIDQDMSNQIETSFEDSYGSPPSNTDGISHGTQPQQQRHKRSVTLLKKKKRREDLQLEFDKYGGTCRNPCDVYPYLDQKAWEEFCVKKTTKEFLAHVAIVQCKARVEGKDPGELSQLFGLKDPRARDFLLTRRVKTTDGRKIIKFHKVFGSLGPGEDVLTSVLGQHPGRTRAVGHAVGLRQTIGGNYGLKRKCRIQEDIDWEQKKVDMDAMYKEKVRLIDEKNKLVDAKLDMLKQMKSKNDDIHDGSPSFETGKSTYGSVPYFDEFDDVQLLAPCDLLVVDGDYKFPCAKGMLHSIGDGLCHPVPMKENYVKVHVDQVNKIFANFLLPMLKEEMKELGDARNSFIQGPRKAIFLIQGTRKKPTPKKQRTHVKNVILVQTLSKRPTKLQALYKRWESR</sequence>
<feature type="region of interest" description="Disordered" evidence="1">
    <location>
        <begin position="54"/>
        <end position="84"/>
    </location>
</feature>
<dbReference type="EMBL" id="JARYMX010000008">
    <property type="protein sequence ID" value="KAJ9539146.1"/>
    <property type="molecule type" value="Genomic_DNA"/>
</dbReference>
<dbReference type="InterPro" id="IPR058352">
    <property type="entry name" value="DUF8039"/>
</dbReference>
<organism evidence="3 4">
    <name type="scientific">Centaurea solstitialis</name>
    <name type="common">yellow star-thistle</name>
    <dbReference type="NCBI Taxonomy" id="347529"/>
    <lineage>
        <taxon>Eukaryota</taxon>
        <taxon>Viridiplantae</taxon>
        <taxon>Streptophyta</taxon>
        <taxon>Embryophyta</taxon>
        <taxon>Tracheophyta</taxon>
        <taxon>Spermatophyta</taxon>
        <taxon>Magnoliopsida</taxon>
        <taxon>eudicotyledons</taxon>
        <taxon>Gunneridae</taxon>
        <taxon>Pentapetalae</taxon>
        <taxon>asterids</taxon>
        <taxon>campanulids</taxon>
        <taxon>Asterales</taxon>
        <taxon>Asteraceae</taxon>
        <taxon>Carduoideae</taxon>
        <taxon>Cardueae</taxon>
        <taxon>Centaureinae</taxon>
        <taxon>Centaurea</taxon>
    </lineage>
</organism>